<protein>
    <submittedName>
        <fullName evidence="1">Uncharacterized protein</fullName>
    </submittedName>
</protein>
<comment type="caution">
    <text evidence="1">The sequence shown here is derived from an EMBL/GenBank/DDBJ whole genome shotgun (WGS) entry which is preliminary data.</text>
</comment>
<proteinExistence type="predicted"/>
<organism evidence="1 2">
    <name type="scientific">Araneus ventricosus</name>
    <name type="common">Orbweaver spider</name>
    <name type="synonym">Epeira ventricosa</name>
    <dbReference type="NCBI Taxonomy" id="182803"/>
    <lineage>
        <taxon>Eukaryota</taxon>
        <taxon>Metazoa</taxon>
        <taxon>Ecdysozoa</taxon>
        <taxon>Arthropoda</taxon>
        <taxon>Chelicerata</taxon>
        <taxon>Arachnida</taxon>
        <taxon>Araneae</taxon>
        <taxon>Araneomorphae</taxon>
        <taxon>Entelegynae</taxon>
        <taxon>Araneoidea</taxon>
        <taxon>Araneidae</taxon>
        <taxon>Araneus</taxon>
    </lineage>
</organism>
<sequence>MKGYRFPFLNEPPDGGSGAFHSECPNLNQEWNMDPPGFSQWEQQGKNISVTQMSGFTFSKRNGQKIKRDTPSSDKPVVSTEWSSCPIPNARWSHLLSTCCFKPYKHFREPSTCNKAHPPRPPVSWSWKLITRRKMCQT</sequence>
<name>A0A4Y2ADQ6_ARAVE</name>
<dbReference type="Proteomes" id="UP000499080">
    <property type="component" value="Unassembled WGS sequence"/>
</dbReference>
<keyword evidence="2" id="KW-1185">Reference proteome</keyword>
<gene>
    <name evidence="1" type="ORF">AVEN_41827_1</name>
</gene>
<dbReference type="AlphaFoldDB" id="A0A4Y2ADQ6"/>
<reference evidence="1 2" key="1">
    <citation type="journal article" date="2019" name="Sci. Rep.">
        <title>Orb-weaving spider Araneus ventricosus genome elucidates the spidroin gene catalogue.</title>
        <authorList>
            <person name="Kono N."/>
            <person name="Nakamura H."/>
            <person name="Ohtoshi R."/>
            <person name="Moran D.A.P."/>
            <person name="Shinohara A."/>
            <person name="Yoshida Y."/>
            <person name="Fujiwara M."/>
            <person name="Mori M."/>
            <person name="Tomita M."/>
            <person name="Arakawa K."/>
        </authorList>
    </citation>
    <scope>NUCLEOTIDE SEQUENCE [LARGE SCALE GENOMIC DNA]</scope>
</reference>
<evidence type="ECO:0000313" key="1">
    <source>
        <dbReference type="EMBL" id="GBL77429.1"/>
    </source>
</evidence>
<evidence type="ECO:0000313" key="2">
    <source>
        <dbReference type="Proteomes" id="UP000499080"/>
    </source>
</evidence>
<dbReference type="EMBL" id="BGPR01000012">
    <property type="protein sequence ID" value="GBL77429.1"/>
    <property type="molecule type" value="Genomic_DNA"/>
</dbReference>
<accession>A0A4Y2ADQ6</accession>